<dbReference type="AlphaFoldDB" id="A0AAU6PTT1"/>
<protein>
    <recommendedName>
        <fullName evidence="4">G domain-containing protein</fullName>
    </recommendedName>
</protein>
<dbReference type="SUPFAM" id="SSF52540">
    <property type="entry name" value="P-loop containing nucleoside triphosphate hydrolases"/>
    <property type="match status" value="1"/>
</dbReference>
<feature type="coiled-coil region" evidence="1">
    <location>
        <begin position="484"/>
        <end position="544"/>
    </location>
</feature>
<name>A0AAU6PTT1_9GAMM</name>
<evidence type="ECO:0000313" key="3">
    <source>
        <dbReference type="Proteomes" id="UP000829560"/>
    </source>
</evidence>
<keyword evidence="3" id="KW-1185">Reference proteome</keyword>
<dbReference type="EMBL" id="CP093310">
    <property type="protein sequence ID" value="WXX23817.1"/>
    <property type="molecule type" value="Genomic_DNA"/>
</dbReference>
<organism evidence="2 3">
    <name type="scientific">Psychrobacter raelei</name>
    <dbReference type="NCBI Taxonomy" id="2565531"/>
    <lineage>
        <taxon>Bacteria</taxon>
        <taxon>Pseudomonadati</taxon>
        <taxon>Pseudomonadota</taxon>
        <taxon>Gammaproteobacteria</taxon>
        <taxon>Moraxellales</taxon>
        <taxon>Moraxellaceae</taxon>
        <taxon>Psychrobacter</taxon>
    </lineage>
</organism>
<accession>A0AAU6PTT1</accession>
<dbReference type="RefSeq" id="WP_338411980.1">
    <property type="nucleotide sequence ID" value="NZ_CP093310.2"/>
</dbReference>
<reference evidence="2" key="1">
    <citation type="submission" date="2024-03" db="EMBL/GenBank/DDBJ databases">
        <title>Psychrobacter raelis sp. nov. isolated from a dog with peritonitis.</title>
        <authorList>
            <person name="Schiavone A."/>
            <person name="Manzulli V."/>
            <person name="Camarda A."/>
            <person name="Cafiero M.A."/>
            <person name="Vasco I."/>
            <person name="Marino L."/>
            <person name="Pennuzzi G."/>
            <person name="Serrecchia L."/>
            <person name="Galante D."/>
            <person name="Pugliese N."/>
        </authorList>
    </citation>
    <scope>NUCLEOTIDE SEQUENCE</scope>
    <source>
        <strain evidence="2">PraFG1</strain>
    </source>
</reference>
<dbReference type="KEGG" id="prae:MN210_18710"/>
<sequence>MINSTWYNIYQQRYDWAKIAYSKFMRNFDSQLYSSSSIKDQIFISVYGPSQVGKTSLILELVGVSAESYYHVENVLRGERGYGRSSTSTIVRYRASENDYWFITTDSDKNKELIQLNDEQAKSYLSRLRSKMESSGSSFSIESITIFIPKKYLVKKSNNDKDIIIKDLPGVKADNDKERAFVLKVIKKNIEISDLVLMVTTIDNLGLIVQPENLELDELQDWMIKPHRFKVILTRFFSDASSYNFCATSLNKNGSLTKSDIRKHINDQINTHDNEWELSQQLYALELGQSWISYLNSAKEDTVLEHIKLIRESFFDELKEVIYSSNNPISRLAYGYQIGKVAEKIKEIKNTKAEKEIVSITEQIKKNKMKIQKDSGYIKETYKHIARISQNNEKIIDERGFSSLKTVIYPEHIHPPKIGNNVNELKNMLTHLIIHLNEQWDILTRSYSSLFKLPEFRTIDEVVSIQSKLDSYKLSSYWIPQNYEEDLHRVIESINNQVDELNKVIYQYYNGYRYGIYQKNLDEIKTLNNRIYQVKQRQEKYQKRVINLQSDLTYCKSSLKKFNEERDQEIEHSKNFTKYIEPEFKDALNQFSKKAMSETDEKKRIYWILLLRLIKIDFETVKGKS</sequence>
<proteinExistence type="predicted"/>
<evidence type="ECO:0000313" key="2">
    <source>
        <dbReference type="EMBL" id="WXX23817.1"/>
    </source>
</evidence>
<gene>
    <name evidence="2" type="ORF">MN210_18710</name>
</gene>
<evidence type="ECO:0000256" key="1">
    <source>
        <dbReference type="SAM" id="Coils"/>
    </source>
</evidence>
<dbReference type="Proteomes" id="UP000829560">
    <property type="component" value="Chromosome"/>
</dbReference>
<keyword evidence="1" id="KW-0175">Coiled coil</keyword>
<evidence type="ECO:0008006" key="4">
    <source>
        <dbReference type="Google" id="ProtNLM"/>
    </source>
</evidence>
<dbReference type="InterPro" id="IPR027417">
    <property type="entry name" value="P-loop_NTPase"/>
</dbReference>